<dbReference type="GO" id="GO:0004764">
    <property type="term" value="F:shikimate 3-dehydrogenase (NADP+) activity"/>
    <property type="evidence" value="ECO:0007669"/>
    <property type="project" value="UniProtKB-UniRule"/>
</dbReference>
<dbReference type="HAMAP" id="MF_00222">
    <property type="entry name" value="Shikimate_DH_AroE"/>
    <property type="match status" value="1"/>
</dbReference>
<dbReference type="InterPro" id="IPR036291">
    <property type="entry name" value="NAD(P)-bd_dom_sf"/>
</dbReference>
<dbReference type="InterPro" id="IPR022893">
    <property type="entry name" value="Shikimate_DH_fam"/>
</dbReference>
<keyword evidence="2 9" id="KW-0028">Amino-acid biosynthesis</keyword>
<dbReference type="PANTHER" id="PTHR21089">
    <property type="entry name" value="SHIKIMATE DEHYDROGENASE"/>
    <property type="match status" value="1"/>
</dbReference>
<feature type="binding site" evidence="9">
    <location>
        <position position="237"/>
    </location>
    <ligand>
        <name>NADP(+)</name>
        <dbReference type="ChEBI" id="CHEBI:58349"/>
    </ligand>
</feature>
<evidence type="ECO:0000256" key="5">
    <source>
        <dbReference type="ARBA" id="ARBA00023141"/>
    </source>
</evidence>
<comment type="catalytic activity">
    <reaction evidence="7">
        <text>shikimate + NAD(+) = 3-dehydroshikimate + NADH + H(+)</text>
        <dbReference type="Rhea" id="RHEA:17741"/>
        <dbReference type="ChEBI" id="CHEBI:15378"/>
        <dbReference type="ChEBI" id="CHEBI:16630"/>
        <dbReference type="ChEBI" id="CHEBI:36208"/>
        <dbReference type="ChEBI" id="CHEBI:57540"/>
        <dbReference type="ChEBI" id="CHEBI:57945"/>
    </reaction>
</comment>
<dbReference type="UniPathway" id="UPA00053">
    <property type="reaction ID" value="UER00087"/>
</dbReference>
<evidence type="ECO:0000256" key="6">
    <source>
        <dbReference type="ARBA" id="ARBA00051639"/>
    </source>
</evidence>
<evidence type="ECO:0000256" key="1">
    <source>
        <dbReference type="ARBA" id="ARBA00004871"/>
    </source>
</evidence>
<protein>
    <recommendedName>
        <fullName evidence="9">Shikimate dehydrogenase (NADP(+))</fullName>
        <shortName evidence="9">SDH</shortName>
        <ecNumber evidence="9">1.1.1.25</ecNumber>
    </recommendedName>
</protein>
<dbReference type="PANTHER" id="PTHR21089:SF1">
    <property type="entry name" value="BIFUNCTIONAL 3-DEHYDROQUINATE DEHYDRATASE_SHIKIMATE DEHYDROGENASE, CHLOROPLASTIC"/>
    <property type="match status" value="1"/>
</dbReference>
<comment type="similarity">
    <text evidence="9">Belongs to the shikimate dehydrogenase family.</text>
</comment>
<dbReference type="EMBL" id="AEWT01000022">
    <property type="protein sequence ID" value="EGC68891.1"/>
    <property type="molecule type" value="Genomic_DNA"/>
</dbReference>
<evidence type="ECO:0000313" key="13">
    <source>
        <dbReference type="Proteomes" id="UP000004835"/>
    </source>
</evidence>
<dbReference type="Gene3D" id="3.40.50.720">
    <property type="entry name" value="NAD(P)-binding Rossmann-like Domain"/>
    <property type="match status" value="1"/>
</dbReference>
<keyword evidence="4 9" id="KW-0560">Oxidoreductase</keyword>
<dbReference type="NCBIfam" id="NF001319">
    <property type="entry name" value="PRK00258.3-3"/>
    <property type="match status" value="1"/>
</dbReference>
<dbReference type="CDD" id="cd01065">
    <property type="entry name" value="NAD_bind_Shikimate_DH"/>
    <property type="match status" value="1"/>
</dbReference>
<feature type="binding site" evidence="9">
    <location>
        <position position="267"/>
    </location>
    <ligand>
        <name>shikimate</name>
        <dbReference type="ChEBI" id="CHEBI:36208"/>
    </ligand>
</feature>
<reference evidence="12 13" key="1">
    <citation type="submission" date="2011-01" db="EMBL/GenBank/DDBJ databases">
        <authorList>
            <person name="Muzny D."/>
            <person name="Qin X."/>
            <person name="Deng J."/>
            <person name="Jiang H."/>
            <person name="Liu Y."/>
            <person name="Qu J."/>
            <person name="Song X.-Z."/>
            <person name="Zhang L."/>
            <person name="Thornton R."/>
            <person name="Coyle M."/>
            <person name="Francisco L."/>
            <person name="Jackson L."/>
            <person name="Javaid M."/>
            <person name="Korchina V."/>
            <person name="Kovar C."/>
            <person name="Mata R."/>
            <person name="Mathew T."/>
            <person name="Ngo R."/>
            <person name="Nguyen L."/>
            <person name="Nguyen N."/>
            <person name="Okwuonu G."/>
            <person name="Ongeri F."/>
            <person name="Pham C."/>
            <person name="Simmons D."/>
            <person name="Wilczek-Boney K."/>
            <person name="Hale W."/>
            <person name="Jakkamsetti A."/>
            <person name="Pham P."/>
            <person name="Ruth R."/>
            <person name="San Lucas F."/>
            <person name="Warren J."/>
            <person name="Zhang J."/>
            <person name="Zhao Z."/>
            <person name="Zhou C."/>
            <person name="Zhu D."/>
            <person name="Lee S."/>
            <person name="Bess C."/>
            <person name="Blankenburg K."/>
            <person name="Forbes L."/>
            <person name="Fu Q."/>
            <person name="Gubbala S."/>
            <person name="Hirani K."/>
            <person name="Jayaseelan J.C."/>
            <person name="Lara F."/>
            <person name="Munidasa M."/>
            <person name="Palculict T."/>
            <person name="Patil S."/>
            <person name="Pu L.-L."/>
            <person name="Saada N."/>
            <person name="Tang L."/>
            <person name="Weissenberger G."/>
            <person name="Zhu Y."/>
            <person name="Hemphill L."/>
            <person name="Shang Y."/>
            <person name="Youmans B."/>
            <person name="Ayvaz T."/>
            <person name="Ross M."/>
            <person name="Santibanez J."/>
            <person name="Aqrawi P."/>
            <person name="Gross S."/>
            <person name="Joshi V."/>
            <person name="Fowler G."/>
            <person name="Nazareth L."/>
            <person name="Reid J."/>
            <person name="Worley K."/>
            <person name="Petrosino J."/>
            <person name="Highlander S."/>
            <person name="Gibbs R."/>
        </authorList>
    </citation>
    <scope>NUCLEOTIDE SEQUENCE [LARGE SCALE GENOMIC DNA]</scope>
    <source>
        <strain evidence="12 13">ATCC 12755</strain>
    </source>
</reference>
<evidence type="ECO:0000256" key="2">
    <source>
        <dbReference type="ARBA" id="ARBA00022605"/>
    </source>
</evidence>
<dbReference type="HOGENOM" id="CLU_044063_4_4_9"/>
<feature type="binding site" evidence="9">
    <location>
        <begin position="136"/>
        <end position="140"/>
    </location>
    <ligand>
        <name>NADP(+)</name>
        <dbReference type="ChEBI" id="CHEBI:58349"/>
    </ligand>
</feature>
<dbReference type="GO" id="GO:0009423">
    <property type="term" value="P:chorismate biosynthetic process"/>
    <property type="evidence" value="ECO:0007669"/>
    <property type="project" value="UniProtKB-UniRule"/>
</dbReference>
<dbReference type="GO" id="GO:0009073">
    <property type="term" value="P:aromatic amino acid family biosynthetic process"/>
    <property type="evidence" value="ECO:0007669"/>
    <property type="project" value="UniProtKB-KW"/>
</dbReference>
<evidence type="ECO:0000259" key="10">
    <source>
        <dbReference type="Pfam" id="PF08501"/>
    </source>
</evidence>
<comment type="catalytic activity">
    <reaction evidence="9">
        <text>shikimate + NADP(+) = 3-dehydroshikimate + NADPH + H(+)</text>
        <dbReference type="Rhea" id="RHEA:17737"/>
        <dbReference type="ChEBI" id="CHEBI:15378"/>
        <dbReference type="ChEBI" id="CHEBI:16630"/>
        <dbReference type="ChEBI" id="CHEBI:36208"/>
        <dbReference type="ChEBI" id="CHEBI:57783"/>
        <dbReference type="ChEBI" id="CHEBI:58349"/>
        <dbReference type="EC" id="1.1.1.25"/>
    </reaction>
</comment>
<feature type="binding site" evidence="9">
    <location>
        <position position="112"/>
    </location>
    <ligand>
        <name>shikimate</name>
        <dbReference type="ChEBI" id="CHEBI:36208"/>
    </ligand>
</feature>
<evidence type="ECO:0000256" key="3">
    <source>
        <dbReference type="ARBA" id="ARBA00022857"/>
    </source>
</evidence>
<accession>F0ELU7</accession>
<dbReference type="Pfam" id="PF18317">
    <property type="entry name" value="SDH_C"/>
    <property type="match status" value="1"/>
</dbReference>
<dbReference type="Proteomes" id="UP000004835">
    <property type="component" value="Unassembled WGS sequence"/>
</dbReference>
<dbReference type="NCBIfam" id="TIGR00507">
    <property type="entry name" value="aroE"/>
    <property type="match status" value="1"/>
</dbReference>
<dbReference type="Gene3D" id="3.40.50.10860">
    <property type="entry name" value="Leucine Dehydrogenase, chain A, domain 1"/>
    <property type="match status" value="1"/>
</dbReference>
<comment type="function">
    <text evidence="9">Involved in the biosynthesis of the chorismate, which leads to the biosynthesis of aromatic amino acids. Catalyzes the reversible NADPH linked reduction of 3-dehydroshikimate (DHSA) to yield shikimate (SA).</text>
</comment>
<evidence type="ECO:0000256" key="9">
    <source>
        <dbReference type="HAMAP-Rule" id="MF_00222"/>
    </source>
</evidence>
<evidence type="ECO:0000256" key="8">
    <source>
        <dbReference type="ARBA" id="ARBA00060613"/>
    </source>
</evidence>
<organism evidence="12 13">
    <name type="scientific">Enterococcus casseliflavus ATCC 12755</name>
    <dbReference type="NCBI Taxonomy" id="888066"/>
    <lineage>
        <taxon>Bacteria</taxon>
        <taxon>Bacillati</taxon>
        <taxon>Bacillota</taxon>
        <taxon>Bacilli</taxon>
        <taxon>Lactobacillales</taxon>
        <taxon>Enterococcaceae</taxon>
        <taxon>Enterococcus</taxon>
    </lineage>
</organism>
<proteinExistence type="inferred from homology"/>
<feature type="active site" description="Proton acceptor" evidence="9">
    <location>
        <position position="76"/>
    </location>
</feature>
<comment type="subunit">
    <text evidence="9">Homodimer.</text>
</comment>
<dbReference type="GO" id="GO:0052734">
    <property type="term" value="F:shikimate 3-dehydrogenase (NAD+) activity"/>
    <property type="evidence" value="ECO:0007669"/>
    <property type="project" value="RHEA"/>
</dbReference>
<keyword evidence="3 9" id="KW-0521">NADP</keyword>
<gene>
    <name evidence="9 12" type="primary">aroE</name>
    <name evidence="12" type="ORF">HMPREF9087_2389</name>
</gene>
<comment type="catalytic activity">
    <reaction evidence="6">
        <text>L-quinate + NAD(+) = 3-dehydroquinate + NADH + H(+)</text>
        <dbReference type="Rhea" id="RHEA:22364"/>
        <dbReference type="ChEBI" id="CHEBI:15378"/>
        <dbReference type="ChEBI" id="CHEBI:29751"/>
        <dbReference type="ChEBI" id="CHEBI:32364"/>
        <dbReference type="ChEBI" id="CHEBI:57540"/>
        <dbReference type="ChEBI" id="CHEBI:57945"/>
        <dbReference type="EC" id="1.1.1.24"/>
    </reaction>
</comment>
<feature type="binding site" evidence="9">
    <location>
        <position position="72"/>
    </location>
    <ligand>
        <name>shikimate</name>
        <dbReference type="ChEBI" id="CHEBI:36208"/>
    </ligand>
</feature>
<evidence type="ECO:0000313" key="12">
    <source>
        <dbReference type="EMBL" id="EGC68891.1"/>
    </source>
</evidence>
<name>F0ELU7_ENTCA</name>
<feature type="domain" description="Shikimate dehydrogenase substrate binding N-terminal" evidence="10">
    <location>
        <begin position="17"/>
        <end position="99"/>
    </location>
</feature>
<keyword evidence="5 9" id="KW-0057">Aromatic amino acid biosynthesis</keyword>
<dbReference type="GO" id="GO:0050661">
    <property type="term" value="F:NADP binding"/>
    <property type="evidence" value="ECO:0007669"/>
    <property type="project" value="InterPro"/>
</dbReference>
<feature type="binding site" evidence="9">
    <location>
        <position position="260"/>
    </location>
    <ligand>
        <name>NADP(+)</name>
        <dbReference type="ChEBI" id="CHEBI:58349"/>
    </ligand>
</feature>
<dbReference type="InterPro" id="IPR041121">
    <property type="entry name" value="SDH_C"/>
</dbReference>
<evidence type="ECO:0000259" key="11">
    <source>
        <dbReference type="Pfam" id="PF18317"/>
    </source>
</evidence>
<evidence type="ECO:0000256" key="7">
    <source>
        <dbReference type="ARBA" id="ARBA00052329"/>
    </source>
</evidence>
<feature type="binding site" evidence="9">
    <location>
        <position position="239"/>
    </location>
    <ligand>
        <name>shikimate</name>
        <dbReference type="ChEBI" id="CHEBI:36208"/>
    </ligand>
</feature>
<comment type="caution">
    <text evidence="9">Lacks conserved residue(s) required for the propagation of feature annotation.</text>
</comment>
<dbReference type="InterPro" id="IPR011342">
    <property type="entry name" value="Shikimate_DH"/>
</dbReference>
<feature type="binding site" evidence="9">
    <location>
        <position position="97"/>
    </location>
    <ligand>
        <name>shikimate</name>
        <dbReference type="ChEBI" id="CHEBI:36208"/>
    </ligand>
</feature>
<dbReference type="GO" id="GO:0019632">
    <property type="term" value="P:shikimate metabolic process"/>
    <property type="evidence" value="ECO:0007669"/>
    <property type="project" value="InterPro"/>
</dbReference>
<dbReference type="InterPro" id="IPR046346">
    <property type="entry name" value="Aminoacid_DH-like_N_sf"/>
</dbReference>
<evidence type="ECO:0000256" key="4">
    <source>
        <dbReference type="ARBA" id="ARBA00023002"/>
    </source>
</evidence>
<dbReference type="EC" id="1.1.1.25" evidence="9"/>
<dbReference type="GO" id="GO:0008652">
    <property type="term" value="P:amino acid biosynthetic process"/>
    <property type="evidence" value="ECO:0007669"/>
    <property type="project" value="UniProtKB-KW"/>
</dbReference>
<dbReference type="Pfam" id="PF08501">
    <property type="entry name" value="Shikimate_dh_N"/>
    <property type="match status" value="1"/>
</dbReference>
<dbReference type="SUPFAM" id="SSF53223">
    <property type="entry name" value="Aminoacid dehydrogenase-like, N-terminal domain"/>
    <property type="match status" value="1"/>
</dbReference>
<dbReference type="SUPFAM" id="SSF51735">
    <property type="entry name" value="NAD(P)-binding Rossmann-fold domains"/>
    <property type="match status" value="1"/>
</dbReference>
<comment type="pathway">
    <text evidence="8">Aromatic compound metabolism; 3,4-dihydroxybenzoate biosynthesis; 3-dehydroquinate from D-quinate (NAD(+) route).</text>
</comment>
<feature type="binding site" evidence="9">
    <location>
        <begin position="25"/>
        <end position="27"/>
    </location>
    <ligand>
        <name>shikimate</name>
        <dbReference type="ChEBI" id="CHEBI:36208"/>
    </ligand>
</feature>
<dbReference type="AlphaFoldDB" id="F0ELU7"/>
<dbReference type="FunFam" id="3.40.50.720:FF:000086">
    <property type="entry name" value="Quinate/shikimate dehydrogenase"/>
    <property type="match status" value="1"/>
</dbReference>
<comment type="pathway">
    <text evidence="1 9">Metabolic intermediate biosynthesis; chorismate biosynthesis; chorismate from D-erythrose 4-phosphate and phosphoenolpyruvate: step 4/7.</text>
</comment>
<dbReference type="GO" id="GO:0030266">
    <property type="term" value="F:quinate 3-dehydrogenase (NAD+) activity"/>
    <property type="evidence" value="ECO:0007669"/>
    <property type="project" value="UniProtKB-EC"/>
</dbReference>
<feature type="domain" description="SDH C-terminal" evidence="11">
    <location>
        <begin position="260"/>
        <end position="289"/>
    </location>
</feature>
<sequence>MNQMKQMITGHTRLAALFAKPAKHSISPAMHNLSFEEQGIDAVYLAFDVEPDDLAASIQSIRQLDLLGVNLSMPHKMAAVPLMDECSPAAELIGAINTIVNQEGRLIGHNTDGIGFMRALEDIQVSIIGKTMTVIGAGGAATAIISQAALDGVKTIRVFNRKDEFYPIIQEKLTQIAEKTASEITLTDLEDQTALKTAIDQSSLLVNATGVGMKPNDTVSPLKDKTLLRESLAVYDIIYNPRETQLLKDAKAVGAKTANGLSMLLYQGAAAFKLWTGQEMPVEKVKALIESM</sequence>
<comment type="caution">
    <text evidence="12">The sequence shown here is derived from an EMBL/GenBank/DDBJ whole genome shotgun (WGS) entry which is preliminary data.</text>
</comment>
<dbReference type="InterPro" id="IPR013708">
    <property type="entry name" value="Shikimate_DH-bd_N"/>
</dbReference>